<protein>
    <submittedName>
        <fullName evidence="1">Uncharacterized protein</fullName>
    </submittedName>
</protein>
<dbReference type="EMBL" id="CADCTI010000207">
    <property type="protein sequence ID" value="CAA9258813.1"/>
    <property type="molecule type" value="Genomic_DNA"/>
</dbReference>
<dbReference type="Gene3D" id="3.30.70.3090">
    <property type="entry name" value="ORF SCO4226, nickel-binding ferredoxin-like monomer"/>
    <property type="match status" value="1"/>
</dbReference>
<proteinExistence type="predicted"/>
<sequence length="67" mass="7283">MQFTAPHRRDIEVPQKCRVDYEHYWSDGASGTVSCLLEAPDAEAGAAVRRAARGRVADDVVPVQEGA</sequence>
<reference evidence="1" key="1">
    <citation type="submission" date="2020-02" db="EMBL/GenBank/DDBJ databases">
        <authorList>
            <person name="Meier V. D."/>
        </authorList>
    </citation>
    <scope>NUCLEOTIDE SEQUENCE</scope>
    <source>
        <strain evidence="1">AVDCRST_MAG57</strain>
    </source>
</reference>
<name>A0A6J4IQ05_9ACTN</name>
<dbReference type="AlphaFoldDB" id="A0A6J4IQ05"/>
<organism evidence="1">
    <name type="scientific">uncultured Blastococcus sp</name>
    <dbReference type="NCBI Taxonomy" id="217144"/>
    <lineage>
        <taxon>Bacteria</taxon>
        <taxon>Bacillati</taxon>
        <taxon>Actinomycetota</taxon>
        <taxon>Actinomycetes</taxon>
        <taxon>Geodermatophilales</taxon>
        <taxon>Geodermatophilaceae</taxon>
        <taxon>Blastococcus</taxon>
        <taxon>environmental samples</taxon>
    </lineage>
</organism>
<dbReference type="InterPro" id="IPR025336">
    <property type="entry name" value="SCO4226-like"/>
</dbReference>
<dbReference type="InterPro" id="IPR042557">
    <property type="entry name" value="SCO4226"/>
</dbReference>
<gene>
    <name evidence="1" type="ORF">AVDCRST_MAG57-2515</name>
</gene>
<evidence type="ECO:0000313" key="1">
    <source>
        <dbReference type="EMBL" id="CAA9258813.1"/>
    </source>
</evidence>
<dbReference type="Pfam" id="PF14026">
    <property type="entry name" value="SCO4226-like"/>
    <property type="match status" value="1"/>
</dbReference>
<accession>A0A6J4IQ05</accession>